<evidence type="ECO:0000313" key="4">
    <source>
        <dbReference type="EMBL" id="CAI9778644.1"/>
    </source>
</evidence>
<feature type="domain" description="Protein kinase" evidence="3">
    <location>
        <begin position="162"/>
        <end position="441"/>
    </location>
</feature>
<gene>
    <name evidence="4" type="ORF">FPE_LOCUS26074</name>
</gene>
<dbReference type="Gene3D" id="1.10.510.10">
    <property type="entry name" value="Transferase(Phosphotransferase) domain 1"/>
    <property type="match status" value="1"/>
</dbReference>
<dbReference type="InterPro" id="IPR001245">
    <property type="entry name" value="Ser-Thr/Tyr_kinase_cat_dom"/>
</dbReference>
<dbReference type="GO" id="GO:0004672">
    <property type="term" value="F:protein kinase activity"/>
    <property type="evidence" value="ECO:0007669"/>
    <property type="project" value="InterPro"/>
</dbReference>
<proteinExistence type="predicted"/>
<name>A0AAD2E652_9LAMI</name>
<dbReference type="InterPro" id="IPR000719">
    <property type="entry name" value="Prot_kinase_dom"/>
</dbReference>
<dbReference type="GO" id="GO:0005524">
    <property type="term" value="F:ATP binding"/>
    <property type="evidence" value="ECO:0007669"/>
    <property type="project" value="InterPro"/>
</dbReference>
<dbReference type="GO" id="GO:0016020">
    <property type="term" value="C:membrane"/>
    <property type="evidence" value="ECO:0007669"/>
    <property type="project" value="UniProtKB-SubCell"/>
</dbReference>
<keyword evidence="5" id="KW-1185">Reference proteome</keyword>
<keyword evidence="2" id="KW-0472">Membrane</keyword>
<keyword evidence="2" id="KW-1133">Transmembrane helix</keyword>
<feature type="transmembrane region" description="Helical" evidence="2">
    <location>
        <begin position="164"/>
        <end position="189"/>
    </location>
</feature>
<keyword evidence="2" id="KW-0812">Transmembrane</keyword>
<dbReference type="PANTHER" id="PTHR48006">
    <property type="entry name" value="LEUCINE-RICH REPEAT-CONTAINING PROTEIN DDB_G0281931-RELATED"/>
    <property type="match status" value="1"/>
</dbReference>
<dbReference type="PROSITE" id="PS50011">
    <property type="entry name" value="PROTEIN_KINASE_DOM"/>
    <property type="match status" value="1"/>
</dbReference>
<accession>A0AAD2E652</accession>
<dbReference type="AlphaFoldDB" id="A0AAD2E652"/>
<evidence type="ECO:0000259" key="3">
    <source>
        <dbReference type="PROSITE" id="PS50011"/>
    </source>
</evidence>
<dbReference type="Gene3D" id="3.80.10.10">
    <property type="entry name" value="Ribonuclease Inhibitor"/>
    <property type="match status" value="1"/>
</dbReference>
<dbReference type="PANTHER" id="PTHR48006:SF88">
    <property type="entry name" value="LRR RECEPTOR-LIKE KINASE FAMILY PROTEIN"/>
    <property type="match status" value="1"/>
</dbReference>
<dbReference type="InterPro" id="IPR032675">
    <property type="entry name" value="LRR_dom_sf"/>
</dbReference>
<dbReference type="Pfam" id="PF07714">
    <property type="entry name" value="PK_Tyr_Ser-Thr"/>
    <property type="match status" value="1"/>
</dbReference>
<dbReference type="SUPFAM" id="SSF56112">
    <property type="entry name" value="Protein kinase-like (PK-like)"/>
    <property type="match status" value="1"/>
</dbReference>
<reference evidence="4" key="1">
    <citation type="submission" date="2023-05" db="EMBL/GenBank/DDBJ databases">
        <authorList>
            <person name="Huff M."/>
        </authorList>
    </citation>
    <scope>NUCLEOTIDE SEQUENCE</scope>
</reference>
<dbReference type="InterPro" id="IPR011009">
    <property type="entry name" value="Kinase-like_dom_sf"/>
</dbReference>
<evidence type="ECO:0000256" key="1">
    <source>
        <dbReference type="ARBA" id="ARBA00004479"/>
    </source>
</evidence>
<dbReference type="Proteomes" id="UP000834106">
    <property type="component" value="Chromosome 16"/>
</dbReference>
<organism evidence="4 5">
    <name type="scientific">Fraxinus pennsylvanica</name>
    <dbReference type="NCBI Taxonomy" id="56036"/>
    <lineage>
        <taxon>Eukaryota</taxon>
        <taxon>Viridiplantae</taxon>
        <taxon>Streptophyta</taxon>
        <taxon>Embryophyta</taxon>
        <taxon>Tracheophyta</taxon>
        <taxon>Spermatophyta</taxon>
        <taxon>Magnoliopsida</taxon>
        <taxon>eudicotyledons</taxon>
        <taxon>Gunneridae</taxon>
        <taxon>Pentapetalae</taxon>
        <taxon>asterids</taxon>
        <taxon>lamiids</taxon>
        <taxon>Lamiales</taxon>
        <taxon>Oleaceae</taxon>
        <taxon>Oleeae</taxon>
        <taxon>Fraxinus</taxon>
    </lineage>
</organism>
<evidence type="ECO:0000313" key="5">
    <source>
        <dbReference type="Proteomes" id="UP000834106"/>
    </source>
</evidence>
<dbReference type="InterPro" id="IPR051824">
    <property type="entry name" value="LRR_Rcpt-Like_S/T_Kinase"/>
</dbReference>
<dbReference type="EMBL" id="OU503051">
    <property type="protein sequence ID" value="CAI9778644.1"/>
    <property type="molecule type" value="Genomic_DNA"/>
</dbReference>
<comment type="subcellular location">
    <subcellularLocation>
        <location evidence="1">Membrane</location>
        <topology evidence="1">Single-pass type I membrane protein</topology>
    </subcellularLocation>
</comment>
<protein>
    <recommendedName>
        <fullName evidence="3">Protein kinase domain-containing protein</fullName>
    </recommendedName>
</protein>
<evidence type="ECO:0000256" key="2">
    <source>
        <dbReference type="SAM" id="Phobius"/>
    </source>
</evidence>
<sequence>MVEVSFLELGGWFSVCCVVVGGQVAAWSRFGDGFICSFIGIDCWHPDENKVLNIKLGDMELKGEFPLGVAGCSSLTVIRRDPCEAWELHFNILILANNNLSGQIPAQIGLLSRMETFNVSNNNLTGPIPTFSNAFIPAESYVNNAGLCGNPLPPCRDSSKKTNIAAIVGATFAGSAVGIGIWIGMFFYLCKASRKKKEEGRSKGNIIGLGRTGTIYKAVLEDGTCLNVKRLQGFCTTQEERLLVYKHMSNGSLHDKLHLKDGNEPMDWLLRLKIAIGTAKGLAWLHHICNPHIIHRNISSNCILLDVDCEPKILYSGLASLMNSIGAHLGTRVNGEFGNVGYVAPEYFRTLLATPKGDVYSFGVMLLELVTGERPTKVAEDPERFKGNIVDWIFQLSGTYKLQDAIDQFLVGKGYDAELSEFLNVACSCVLTDAKDLVNFT</sequence>
<dbReference type="SUPFAM" id="SSF52058">
    <property type="entry name" value="L domain-like"/>
    <property type="match status" value="1"/>
</dbReference>